<accession>A0ABR2YZK2</accession>
<dbReference type="InterPro" id="IPR029058">
    <property type="entry name" value="AB_hydrolase_fold"/>
</dbReference>
<reference evidence="3 4" key="1">
    <citation type="journal article" date="2024" name="Nat. Commun.">
        <title>Phylogenomics reveals the evolutionary origins of lichenization in chlorophyte algae.</title>
        <authorList>
            <person name="Puginier C."/>
            <person name="Libourel C."/>
            <person name="Otte J."/>
            <person name="Skaloud P."/>
            <person name="Haon M."/>
            <person name="Grisel S."/>
            <person name="Petersen M."/>
            <person name="Berrin J.G."/>
            <person name="Delaux P.M."/>
            <person name="Dal Grande F."/>
            <person name="Keller J."/>
        </authorList>
    </citation>
    <scope>NUCLEOTIDE SEQUENCE [LARGE SCALE GENOMIC DNA]</scope>
    <source>
        <strain evidence="3 4">SAG 216-7</strain>
    </source>
</reference>
<gene>
    <name evidence="3" type="ORF">WJX75_000828</name>
</gene>
<name>A0ABR2YZK2_9CHLO</name>
<dbReference type="PRINTS" id="PR00111">
    <property type="entry name" value="ABHYDROLASE"/>
</dbReference>
<comment type="similarity">
    <text evidence="1">Belongs to the peptidase S33 family. ABHD4/ABHD5 subfamily.</text>
</comment>
<comment type="caution">
    <text evidence="3">The sequence shown here is derived from an EMBL/GenBank/DDBJ whole genome shotgun (WGS) entry which is preliminary data.</text>
</comment>
<dbReference type="Pfam" id="PF00561">
    <property type="entry name" value="Abhydrolase_1"/>
    <property type="match status" value="1"/>
</dbReference>
<keyword evidence="4" id="KW-1185">Reference proteome</keyword>
<protein>
    <recommendedName>
        <fullName evidence="2">AB hydrolase-1 domain-containing protein</fullName>
    </recommendedName>
</protein>
<evidence type="ECO:0000259" key="2">
    <source>
        <dbReference type="Pfam" id="PF00561"/>
    </source>
</evidence>
<dbReference type="SUPFAM" id="SSF53474">
    <property type="entry name" value="alpha/beta-Hydrolases"/>
    <property type="match status" value="1"/>
</dbReference>
<dbReference type="Gene3D" id="3.40.50.1820">
    <property type="entry name" value="alpha/beta hydrolase"/>
    <property type="match status" value="1"/>
</dbReference>
<evidence type="ECO:0000256" key="1">
    <source>
        <dbReference type="ARBA" id="ARBA00038097"/>
    </source>
</evidence>
<evidence type="ECO:0000313" key="3">
    <source>
        <dbReference type="EMBL" id="KAK9917093.1"/>
    </source>
</evidence>
<evidence type="ECO:0000313" key="4">
    <source>
        <dbReference type="Proteomes" id="UP001491310"/>
    </source>
</evidence>
<dbReference type="Proteomes" id="UP001491310">
    <property type="component" value="Unassembled WGS sequence"/>
</dbReference>
<dbReference type="PRINTS" id="PR00412">
    <property type="entry name" value="EPOXHYDRLASE"/>
</dbReference>
<dbReference type="PANTHER" id="PTHR42886">
    <property type="entry name" value="RE40534P-RELATED"/>
    <property type="match status" value="1"/>
</dbReference>
<sequence length="448" mass="49559">MADLLGIFKIPRHVRFLRFKRLVQQISGLRGLQSGQEVVSRKQQPRLRRDALAHLGSTWRRVSPALEELMASVSPASAQAAEASSTSLPWYVRYTRWKPTSRAEAVAAERNLLSLCSTPLEVSDVAVGKQRQQFMHTISAGPANAPPMVLVPGYGAGAAFYFRNLDGLAVHFRTHAVDLLGTGMSGRPNFSARSREEAEGFFVDALARWREAMGVDRMVLVGHSLGGYLAASYALQHPEHVQHLVLVGPAGVPQDDGPRSLPEASRWSVRGQLYHLSRSLWDAGATPGAVIRSLGPWGPSLIQKYARNRFREGMGLSQAEVAAFEEYFYHIMAARGSGEHALRHLLAPFARAKHPLEGRLHDLKVPVSFIYGDSDWMEPAAGQRVARAVLEHRGRLSPTDGEVDLVERAGHYAFLDQPQEFLQKLLSQTLTAFPDWDATKRRPDQASD</sequence>
<dbReference type="InterPro" id="IPR000073">
    <property type="entry name" value="AB_hydrolase_1"/>
</dbReference>
<dbReference type="EMBL" id="JALJOT010000002">
    <property type="protein sequence ID" value="KAK9917093.1"/>
    <property type="molecule type" value="Genomic_DNA"/>
</dbReference>
<organism evidence="3 4">
    <name type="scientific">Coccomyxa subellipsoidea</name>
    <dbReference type="NCBI Taxonomy" id="248742"/>
    <lineage>
        <taxon>Eukaryota</taxon>
        <taxon>Viridiplantae</taxon>
        <taxon>Chlorophyta</taxon>
        <taxon>core chlorophytes</taxon>
        <taxon>Trebouxiophyceae</taxon>
        <taxon>Trebouxiophyceae incertae sedis</taxon>
        <taxon>Coccomyxaceae</taxon>
        <taxon>Coccomyxa</taxon>
    </lineage>
</organism>
<dbReference type="PANTHER" id="PTHR42886:SF29">
    <property type="entry name" value="PUMMELIG, ISOFORM A"/>
    <property type="match status" value="1"/>
</dbReference>
<dbReference type="InterPro" id="IPR000639">
    <property type="entry name" value="Epox_hydrolase-like"/>
</dbReference>
<proteinExistence type="inferred from homology"/>
<feature type="domain" description="AB hydrolase-1" evidence="2">
    <location>
        <begin position="146"/>
        <end position="416"/>
    </location>
</feature>